<name>A0A6H2C596_DOLFA</name>
<protein>
    <recommendedName>
        <fullName evidence="4">CMP/dCMP-type deaminase domain-containing protein</fullName>
    </recommendedName>
</protein>
<dbReference type="KEGG" id="dfs:HGD76_21480"/>
<dbReference type="Pfam" id="PF14424">
    <property type="entry name" value="Toxin-deaminase"/>
    <property type="match status" value="1"/>
</dbReference>
<feature type="region of interest" description="Disordered" evidence="1">
    <location>
        <begin position="48"/>
        <end position="77"/>
    </location>
</feature>
<dbReference type="Proteomes" id="UP000502433">
    <property type="component" value="Chromosome"/>
</dbReference>
<reference evidence="2 3" key="2">
    <citation type="submission" date="2020-04" db="EMBL/GenBank/DDBJ databases">
        <authorList>
            <person name="Fomenkov A."/>
            <person name="Anton B.P."/>
            <person name="Roberts R.J."/>
        </authorList>
    </citation>
    <scope>NUCLEOTIDE SEQUENCE [LARGE SCALE GENOMIC DNA]</scope>
    <source>
        <strain evidence="2 3">CCAP 1403/13f</strain>
    </source>
</reference>
<evidence type="ECO:0008006" key="4">
    <source>
        <dbReference type="Google" id="ProtNLM"/>
    </source>
</evidence>
<sequence length="155" mass="17513">MEEPDLISDAANIREIYFPEISPNPNRPFPKGNIAIVEVRLEDGKAFGMGATSRANSPAPLPEPKSRGGNFEPAVDSHSKRIMDTDAEYKVLSAIAETLEFIYNKDNNRVRGQLYLYTERKPCESCQGVINQFEQRFPEIKITISWTYPYPPSSN</sequence>
<dbReference type="InterPro" id="IPR032721">
    <property type="entry name" value="Toxin-deaminase"/>
</dbReference>
<gene>
    <name evidence="2" type="ORF">HGD76_21480</name>
</gene>
<reference evidence="2 3" key="1">
    <citation type="submission" date="2020-04" db="EMBL/GenBank/DDBJ databases">
        <title>Genome-Wide Identification of 5-Methylcytosine Sites in Bacterial Genomes By High-Throughput Sequencing of MspJI Restriction Fragments.</title>
        <authorList>
            <person name="Wu V."/>
        </authorList>
    </citation>
    <scope>NUCLEOTIDE SEQUENCE [LARGE SCALE GENOMIC DNA]</scope>
    <source>
        <strain evidence="2 3">CCAP 1403/13f</strain>
    </source>
</reference>
<evidence type="ECO:0000313" key="3">
    <source>
        <dbReference type="Proteomes" id="UP000502433"/>
    </source>
</evidence>
<evidence type="ECO:0000313" key="2">
    <source>
        <dbReference type="EMBL" id="QJB46366.1"/>
    </source>
</evidence>
<proteinExistence type="predicted"/>
<evidence type="ECO:0000256" key="1">
    <source>
        <dbReference type="SAM" id="MobiDB-lite"/>
    </source>
</evidence>
<accession>A0A6H2C596</accession>
<dbReference type="RefSeq" id="WP_168696978.1">
    <property type="nucleotide sequence ID" value="NZ_CP051206.1"/>
</dbReference>
<dbReference type="AlphaFoldDB" id="A0A6H2C596"/>
<organism evidence="2 3">
    <name type="scientific">Dolichospermum flos-aquae CCAP 1403/13F</name>
    <dbReference type="NCBI Taxonomy" id="315271"/>
    <lineage>
        <taxon>Bacteria</taxon>
        <taxon>Bacillati</taxon>
        <taxon>Cyanobacteriota</taxon>
        <taxon>Cyanophyceae</taxon>
        <taxon>Nostocales</taxon>
        <taxon>Aphanizomenonaceae</taxon>
        <taxon>Dolichospermum</taxon>
    </lineage>
</organism>
<dbReference type="EMBL" id="CP051206">
    <property type="protein sequence ID" value="QJB46366.1"/>
    <property type="molecule type" value="Genomic_DNA"/>
</dbReference>